<evidence type="ECO:0000256" key="1">
    <source>
        <dbReference type="ARBA" id="ARBA00006464"/>
    </source>
</evidence>
<evidence type="ECO:0000313" key="4">
    <source>
        <dbReference type="EMBL" id="SCZ81176.1"/>
    </source>
</evidence>
<keyword evidence="4" id="KW-0808">Transferase</keyword>
<dbReference type="InterPro" id="IPR003362">
    <property type="entry name" value="Bact_transf"/>
</dbReference>
<sequence length="236" mass="27440">MICRQQSIYEKYVKRILDFFIALIILLLFWWLYSIIAIVVRINMGSPVIFKQPRPGMINPDTGEEKIFNLYKFRTMTDGRDSEGNLLPDAERMTAFGTMLRRSSLDEIPEVFNILMGDMSFIGPRPQLVRDMVFMSEDQRLRHTAKPGLSGLAQVMGRNAISWEKKFEWDLKYIEHVSFTGDLKIIFMTIAKVFGKGESDEELDVTLDFGDYLLQEGKVSQEEYERLMEKARGMVH</sequence>
<keyword evidence="2" id="KW-0472">Membrane</keyword>
<dbReference type="Proteomes" id="UP000199428">
    <property type="component" value="Unassembled WGS sequence"/>
</dbReference>
<feature type="transmembrane region" description="Helical" evidence="2">
    <location>
        <begin position="12"/>
        <end position="33"/>
    </location>
</feature>
<protein>
    <submittedName>
        <fullName evidence="4">Sugar transferase involved in LPS biosynthesis (Colanic, teichoic acid)</fullName>
    </submittedName>
</protein>
<evidence type="ECO:0000313" key="5">
    <source>
        <dbReference type="Proteomes" id="UP000199428"/>
    </source>
</evidence>
<gene>
    <name evidence="4" type="ORF">SAMN02910350_02676</name>
</gene>
<dbReference type="Pfam" id="PF02397">
    <property type="entry name" value="Bac_transf"/>
    <property type="match status" value="1"/>
</dbReference>
<feature type="domain" description="Bacterial sugar transferase" evidence="3">
    <location>
        <begin position="14"/>
        <end position="194"/>
    </location>
</feature>
<organism evidence="4 5">
    <name type="scientific">Pseudobutyrivibrio xylanivorans</name>
    <dbReference type="NCBI Taxonomy" id="185007"/>
    <lineage>
        <taxon>Bacteria</taxon>
        <taxon>Bacillati</taxon>
        <taxon>Bacillota</taxon>
        <taxon>Clostridia</taxon>
        <taxon>Lachnospirales</taxon>
        <taxon>Lachnospiraceae</taxon>
        <taxon>Pseudobutyrivibrio</taxon>
    </lineage>
</organism>
<dbReference type="GO" id="GO:0016780">
    <property type="term" value="F:phosphotransferase activity, for other substituted phosphate groups"/>
    <property type="evidence" value="ECO:0007669"/>
    <property type="project" value="TreeGrafter"/>
</dbReference>
<name>A0A1G5S4D1_PSEXY</name>
<keyword evidence="2" id="KW-0812">Transmembrane</keyword>
<comment type="similarity">
    <text evidence="1">Belongs to the bacterial sugar transferase family.</text>
</comment>
<evidence type="ECO:0000259" key="3">
    <source>
        <dbReference type="Pfam" id="PF02397"/>
    </source>
</evidence>
<dbReference type="AlphaFoldDB" id="A0A1G5S4D1"/>
<accession>A0A1G5S4D1</accession>
<dbReference type="EMBL" id="FMWK01000019">
    <property type="protein sequence ID" value="SCZ81176.1"/>
    <property type="molecule type" value="Genomic_DNA"/>
</dbReference>
<proteinExistence type="inferred from homology"/>
<dbReference type="PANTHER" id="PTHR30576">
    <property type="entry name" value="COLANIC BIOSYNTHESIS UDP-GLUCOSE LIPID CARRIER TRANSFERASE"/>
    <property type="match status" value="1"/>
</dbReference>
<evidence type="ECO:0000256" key="2">
    <source>
        <dbReference type="SAM" id="Phobius"/>
    </source>
</evidence>
<reference evidence="4 5" key="1">
    <citation type="submission" date="2016-10" db="EMBL/GenBank/DDBJ databases">
        <authorList>
            <person name="de Groot N.N."/>
        </authorList>
    </citation>
    <scope>NUCLEOTIDE SEQUENCE [LARGE SCALE GENOMIC DNA]</scope>
    <source>
        <strain evidence="4 5">DSM 10317</strain>
    </source>
</reference>
<dbReference type="PANTHER" id="PTHR30576:SF8">
    <property type="entry name" value="UNDECAPRENYL-PHOSPHATE GALACTOSE PHOSPHOTRANSFERASE"/>
    <property type="match status" value="1"/>
</dbReference>
<keyword evidence="2" id="KW-1133">Transmembrane helix</keyword>